<dbReference type="GO" id="GO:0050660">
    <property type="term" value="F:flavin adenine dinucleotide binding"/>
    <property type="evidence" value="ECO:0007669"/>
    <property type="project" value="InterPro"/>
</dbReference>
<dbReference type="AlphaFoldDB" id="A0A9W7AY33"/>
<dbReference type="InterPro" id="IPR012951">
    <property type="entry name" value="BBE"/>
</dbReference>
<comment type="caution">
    <text evidence="2">The sequence shown here is derived from an EMBL/GenBank/DDBJ whole genome shotgun (WGS) entry which is preliminary data.</text>
</comment>
<protein>
    <recommendedName>
        <fullName evidence="1">Berberine/berberine-like domain-containing protein</fullName>
    </recommendedName>
</protein>
<evidence type="ECO:0000313" key="2">
    <source>
        <dbReference type="EMBL" id="GMH78661.1"/>
    </source>
</evidence>
<proteinExistence type="predicted"/>
<dbReference type="Gene3D" id="3.30.465.10">
    <property type="match status" value="1"/>
</dbReference>
<accession>A0A9W7AY33</accession>
<reference evidence="3" key="1">
    <citation type="journal article" date="2023" name="Commun. Biol.">
        <title>Genome analysis of Parmales, the sister group of diatoms, reveals the evolutionary specialization of diatoms from phago-mixotrophs to photoautotrophs.</title>
        <authorList>
            <person name="Ban H."/>
            <person name="Sato S."/>
            <person name="Yoshikawa S."/>
            <person name="Yamada K."/>
            <person name="Nakamura Y."/>
            <person name="Ichinomiya M."/>
            <person name="Sato N."/>
            <person name="Blanc-Mathieu R."/>
            <person name="Endo H."/>
            <person name="Kuwata A."/>
            <person name="Ogata H."/>
        </authorList>
    </citation>
    <scope>NUCLEOTIDE SEQUENCE [LARGE SCALE GENOMIC DNA]</scope>
</reference>
<gene>
    <name evidence="2" type="ORF">TL16_g07890</name>
</gene>
<organism evidence="2 3">
    <name type="scientific">Triparma laevis f. inornata</name>
    <dbReference type="NCBI Taxonomy" id="1714386"/>
    <lineage>
        <taxon>Eukaryota</taxon>
        <taxon>Sar</taxon>
        <taxon>Stramenopiles</taxon>
        <taxon>Ochrophyta</taxon>
        <taxon>Bolidophyceae</taxon>
        <taxon>Parmales</taxon>
        <taxon>Triparmaceae</taxon>
        <taxon>Triparma</taxon>
    </lineage>
</organism>
<dbReference type="InterPro" id="IPR016169">
    <property type="entry name" value="FAD-bd_PCMH_sub2"/>
</dbReference>
<evidence type="ECO:0000313" key="3">
    <source>
        <dbReference type="Proteomes" id="UP001162640"/>
    </source>
</evidence>
<feature type="domain" description="Berberine/berberine-like" evidence="1">
    <location>
        <begin position="274"/>
        <end position="307"/>
    </location>
</feature>
<dbReference type="Proteomes" id="UP001162640">
    <property type="component" value="Unassembled WGS sequence"/>
</dbReference>
<evidence type="ECO:0000259" key="1">
    <source>
        <dbReference type="Pfam" id="PF08031"/>
    </source>
</evidence>
<sequence length="311" mass="34946">MIFSGGGNTWGVITSLTLLTHSLPESGATMFQFSVVVDDYCDMDMFSKIMDSYMELLPTVDERWSGLTFFIPKALDDSAKCSLQYTRSPLLRRNIFNQYVFLGTEEEAHDVVGSMAAIGLQKTLARKITTWNDDYVKMADPEYLFPTPFAPNKTLNFFMPSDTRVGGVPSVLVPREKSADVGQAIKNRFNECAANGLTQDGICGWYEIYHAVSGNAKEPFDADSVSITSSFRNTLYHLVDTGNPSHDTMDAVYELLGDHCYQSECAYEISEAAGGWKKRVYGEQYDKLLAIKMKYDPDEVFWCRHCIGDEE</sequence>
<dbReference type="Pfam" id="PF08031">
    <property type="entry name" value="BBE"/>
    <property type="match status" value="1"/>
</dbReference>
<dbReference type="Gene3D" id="3.40.462.20">
    <property type="match status" value="1"/>
</dbReference>
<name>A0A9W7AY33_9STRA</name>
<dbReference type="GO" id="GO:0016491">
    <property type="term" value="F:oxidoreductase activity"/>
    <property type="evidence" value="ECO:0007669"/>
    <property type="project" value="InterPro"/>
</dbReference>
<dbReference type="EMBL" id="BLQM01000254">
    <property type="protein sequence ID" value="GMH78661.1"/>
    <property type="molecule type" value="Genomic_DNA"/>
</dbReference>